<protein>
    <submittedName>
        <fullName evidence="6">Phage holin</fullName>
    </submittedName>
</protein>
<evidence type="ECO:0000256" key="1">
    <source>
        <dbReference type="ARBA" id="ARBA00004370"/>
    </source>
</evidence>
<evidence type="ECO:0000256" key="3">
    <source>
        <dbReference type="ARBA" id="ARBA00022989"/>
    </source>
</evidence>
<keyword evidence="7" id="KW-1185">Reference proteome</keyword>
<proteinExistence type="predicted"/>
<comment type="caution">
    <text evidence="6">The sequence shown here is derived from an EMBL/GenBank/DDBJ whole genome shotgun (WGS) entry which is preliminary data.</text>
</comment>
<evidence type="ECO:0000256" key="5">
    <source>
        <dbReference type="SAM" id="Phobius"/>
    </source>
</evidence>
<dbReference type="EMBL" id="JBHSFT010000008">
    <property type="protein sequence ID" value="MFC4661758.1"/>
    <property type="molecule type" value="Genomic_DNA"/>
</dbReference>
<dbReference type="RefSeq" id="WP_379542284.1">
    <property type="nucleotide sequence ID" value="NZ_JBHSFT010000008.1"/>
</dbReference>
<dbReference type="InterPro" id="IPR006479">
    <property type="entry name" value="Holin"/>
</dbReference>
<keyword evidence="3 5" id="KW-1133">Transmembrane helix</keyword>
<dbReference type="Proteomes" id="UP001595988">
    <property type="component" value="Unassembled WGS sequence"/>
</dbReference>
<keyword evidence="4 5" id="KW-0472">Membrane</keyword>
<evidence type="ECO:0000313" key="6">
    <source>
        <dbReference type="EMBL" id="MFC4661758.1"/>
    </source>
</evidence>
<dbReference type="Pfam" id="PF04688">
    <property type="entry name" value="Holin_SPP1"/>
    <property type="match status" value="1"/>
</dbReference>
<sequence length="81" mass="9116">MQQAMTRLVVLAVLLVNQTLVAFGWNPLPFSEEEIYEGVSAVVLAAAAVWNWWKNNSVTKEAQEADRILKASKDDKKAKRK</sequence>
<reference evidence="7" key="1">
    <citation type="journal article" date="2019" name="Int. J. Syst. Evol. Microbiol.">
        <title>The Global Catalogue of Microorganisms (GCM) 10K type strain sequencing project: providing services to taxonomists for standard genome sequencing and annotation.</title>
        <authorList>
            <consortium name="The Broad Institute Genomics Platform"/>
            <consortium name="The Broad Institute Genome Sequencing Center for Infectious Disease"/>
            <person name="Wu L."/>
            <person name="Ma J."/>
        </authorList>
    </citation>
    <scope>NUCLEOTIDE SEQUENCE [LARGE SCALE GENOMIC DNA]</scope>
    <source>
        <strain evidence="7">CCUG 37257</strain>
    </source>
</reference>
<keyword evidence="2 5" id="KW-0812">Transmembrane</keyword>
<evidence type="ECO:0000256" key="2">
    <source>
        <dbReference type="ARBA" id="ARBA00022692"/>
    </source>
</evidence>
<feature type="transmembrane region" description="Helical" evidence="5">
    <location>
        <begin position="34"/>
        <end position="53"/>
    </location>
</feature>
<evidence type="ECO:0000313" key="7">
    <source>
        <dbReference type="Proteomes" id="UP001595988"/>
    </source>
</evidence>
<comment type="subcellular location">
    <subcellularLocation>
        <location evidence="1">Membrane</location>
    </subcellularLocation>
</comment>
<organism evidence="6 7">
    <name type="scientific">Oceanobacillus aidingensis</name>
    <dbReference type="NCBI Taxonomy" id="645964"/>
    <lineage>
        <taxon>Bacteria</taxon>
        <taxon>Bacillati</taxon>
        <taxon>Bacillota</taxon>
        <taxon>Bacilli</taxon>
        <taxon>Bacillales</taxon>
        <taxon>Bacillaceae</taxon>
        <taxon>Oceanobacillus</taxon>
    </lineage>
</organism>
<dbReference type="NCBIfam" id="TIGR01592">
    <property type="entry name" value="holin_SPP1"/>
    <property type="match status" value="1"/>
</dbReference>
<evidence type="ECO:0000256" key="4">
    <source>
        <dbReference type="ARBA" id="ARBA00023136"/>
    </source>
</evidence>
<accession>A0ABV9JVK1</accession>
<name>A0ABV9JVK1_9BACI</name>
<gene>
    <name evidence="6" type="ORF">ACFO3P_05950</name>
</gene>